<feature type="transmembrane region" description="Helical" evidence="8">
    <location>
        <begin position="529"/>
        <end position="552"/>
    </location>
</feature>
<keyword evidence="10" id="KW-1185">Reference proteome</keyword>
<organism evidence="9 10">
    <name type="scientific">Hypsibius exemplaris</name>
    <name type="common">Freshwater tardigrade</name>
    <dbReference type="NCBI Taxonomy" id="2072580"/>
    <lineage>
        <taxon>Eukaryota</taxon>
        <taxon>Metazoa</taxon>
        <taxon>Ecdysozoa</taxon>
        <taxon>Tardigrada</taxon>
        <taxon>Eutardigrada</taxon>
        <taxon>Parachela</taxon>
        <taxon>Hypsibioidea</taxon>
        <taxon>Hypsibiidae</taxon>
        <taxon>Hypsibius</taxon>
    </lineage>
</organism>
<feature type="transmembrane region" description="Helical" evidence="8">
    <location>
        <begin position="85"/>
        <end position="103"/>
    </location>
</feature>
<dbReference type="PANTHER" id="PTHR10283:SF82">
    <property type="entry name" value="SOLUTE CARRIER FAMILY 13 MEMBER 2"/>
    <property type="match status" value="1"/>
</dbReference>
<reference evidence="10" key="1">
    <citation type="submission" date="2017-01" db="EMBL/GenBank/DDBJ databases">
        <title>Comparative genomics of anhydrobiosis in the tardigrade Hypsibius dujardini.</title>
        <authorList>
            <person name="Yoshida Y."/>
            <person name="Koutsovoulos G."/>
            <person name="Laetsch D."/>
            <person name="Stevens L."/>
            <person name="Kumar S."/>
            <person name="Horikawa D."/>
            <person name="Ishino K."/>
            <person name="Komine S."/>
            <person name="Tomita M."/>
            <person name="Blaxter M."/>
            <person name="Arakawa K."/>
        </authorList>
    </citation>
    <scope>NUCLEOTIDE SEQUENCE [LARGE SCALE GENOMIC DNA]</scope>
    <source>
        <strain evidence="10">Z151</strain>
    </source>
</reference>
<dbReference type="GO" id="GO:0005886">
    <property type="term" value="C:plasma membrane"/>
    <property type="evidence" value="ECO:0007669"/>
    <property type="project" value="TreeGrafter"/>
</dbReference>
<evidence type="ECO:0000313" key="10">
    <source>
        <dbReference type="Proteomes" id="UP000192578"/>
    </source>
</evidence>
<evidence type="ECO:0000256" key="7">
    <source>
        <dbReference type="SAM" id="MobiDB-lite"/>
    </source>
</evidence>
<sequence length="602" mass="66908">MSVLPFLKSYWKTLAALLIPIVLLPLVLEPLFGDKIYAARCGYVMIIMGSYWVLELVAIPITGLLPAILFPLLGVQKAEDVCINYFKDSVMLFVGGLLVAMAVEETNLHRRIALRVLLIVGARPYWIMAGFMIVSAGLSMFISNTATTAMILPIAVAVTVELNRHAVTLQQSRSTIEMTPIQHQSSNSVYIEGSEEESKTRPLDQSFPDSSAANIADVIEKAEAQFEDAEINFKSLSPRQQEISKALVLSVAYAASIGGMATLTGTLTNVIFYGQFREQYNNAAAREELTYASFSFFALPTMIICLIVAWCWLTFQFFLFPYLQSRVSEHDPEIDRNMKQMFRRKFSELGPVRFAEMSALALFLTLVVLWFFRAPGFMAGWDTGFRQHFITDATPAVLIGFLLFLWPRQIPVRGTDGKWPKYQAILTWKVIARKFPWDVVLLLGGSLALADGVEKSGLTDVLKGVLLTLSSIPPLGICAILALIVTFCTEFASNSAIATIFIPLVIQLAEGTCVNPLYYMLPVTISCSFAFMFPVATPPNAIVFSSGFLRVIDMVKAGVVLNFVCMGIMIGSLHTFGYWVFHLDQYPEWAPQENCTALQFHN</sequence>
<feature type="transmembrane region" description="Helical" evidence="8">
    <location>
        <begin position="385"/>
        <end position="406"/>
    </location>
</feature>
<keyword evidence="4 8" id="KW-0812">Transmembrane</keyword>
<protein>
    <submittedName>
        <fullName evidence="9">Solute carrier family 13 member 2</fullName>
    </submittedName>
</protein>
<feature type="transmembrane region" description="Helical" evidence="8">
    <location>
        <begin position="294"/>
        <end position="320"/>
    </location>
</feature>
<feature type="transmembrane region" description="Helical" evidence="8">
    <location>
        <begin position="246"/>
        <end position="274"/>
    </location>
</feature>
<accession>A0A1W0WVG5</accession>
<name>A0A1W0WVG5_HYPEX</name>
<dbReference type="EMBL" id="MTYJ01000042">
    <property type="protein sequence ID" value="OQV19170.1"/>
    <property type="molecule type" value="Genomic_DNA"/>
</dbReference>
<keyword evidence="6 8" id="KW-0472">Membrane</keyword>
<evidence type="ECO:0000256" key="4">
    <source>
        <dbReference type="ARBA" id="ARBA00022692"/>
    </source>
</evidence>
<proteinExistence type="inferred from homology"/>
<feature type="region of interest" description="Disordered" evidence="7">
    <location>
        <begin position="185"/>
        <end position="206"/>
    </location>
</feature>
<dbReference type="Proteomes" id="UP000192578">
    <property type="component" value="Unassembled WGS sequence"/>
</dbReference>
<dbReference type="PANTHER" id="PTHR10283">
    <property type="entry name" value="SOLUTE CARRIER FAMILY 13 MEMBER"/>
    <property type="match status" value="1"/>
</dbReference>
<dbReference type="OrthoDB" id="6493944at2759"/>
<evidence type="ECO:0000256" key="5">
    <source>
        <dbReference type="ARBA" id="ARBA00022989"/>
    </source>
</evidence>
<dbReference type="Pfam" id="PF00939">
    <property type="entry name" value="Na_sulph_symp"/>
    <property type="match status" value="1"/>
</dbReference>
<evidence type="ECO:0000256" key="6">
    <source>
        <dbReference type="ARBA" id="ARBA00023136"/>
    </source>
</evidence>
<gene>
    <name evidence="9" type="ORF">BV898_06807</name>
</gene>
<feature type="transmembrane region" description="Helical" evidence="8">
    <location>
        <begin position="43"/>
        <end position="73"/>
    </location>
</feature>
<dbReference type="GO" id="GO:0015141">
    <property type="term" value="F:succinate transmembrane transporter activity"/>
    <property type="evidence" value="ECO:0007669"/>
    <property type="project" value="UniProtKB-ARBA"/>
</dbReference>
<evidence type="ECO:0000313" key="9">
    <source>
        <dbReference type="EMBL" id="OQV19170.1"/>
    </source>
</evidence>
<evidence type="ECO:0000256" key="2">
    <source>
        <dbReference type="ARBA" id="ARBA00006772"/>
    </source>
</evidence>
<keyword evidence="5 8" id="KW-1133">Transmembrane helix</keyword>
<evidence type="ECO:0000256" key="3">
    <source>
        <dbReference type="ARBA" id="ARBA00022448"/>
    </source>
</evidence>
<dbReference type="AlphaFoldDB" id="A0A1W0WVG5"/>
<evidence type="ECO:0000256" key="1">
    <source>
        <dbReference type="ARBA" id="ARBA00004141"/>
    </source>
</evidence>
<evidence type="ECO:0000256" key="8">
    <source>
        <dbReference type="SAM" id="Phobius"/>
    </source>
</evidence>
<dbReference type="InterPro" id="IPR031312">
    <property type="entry name" value="Na/sul_symport_CS"/>
</dbReference>
<comment type="caution">
    <text evidence="9">The sequence shown here is derived from an EMBL/GenBank/DDBJ whole genome shotgun (WGS) entry which is preliminary data.</text>
</comment>
<dbReference type="InterPro" id="IPR001898">
    <property type="entry name" value="SLC13A/DASS"/>
</dbReference>
<feature type="transmembrane region" description="Helical" evidence="8">
    <location>
        <begin position="354"/>
        <end position="373"/>
    </location>
</feature>
<dbReference type="PROSITE" id="PS01271">
    <property type="entry name" value="NA_SULFATE"/>
    <property type="match status" value="1"/>
</dbReference>
<keyword evidence="3" id="KW-0813">Transport</keyword>
<feature type="transmembrane region" description="Helical" evidence="8">
    <location>
        <begin position="559"/>
        <end position="581"/>
    </location>
</feature>
<comment type="subcellular location">
    <subcellularLocation>
        <location evidence="1">Membrane</location>
        <topology evidence="1">Multi-pass membrane protein</topology>
    </subcellularLocation>
</comment>
<feature type="transmembrane region" description="Helical" evidence="8">
    <location>
        <begin position="123"/>
        <end position="142"/>
    </location>
</feature>
<feature type="transmembrane region" description="Helical" evidence="8">
    <location>
        <begin position="465"/>
        <end position="484"/>
    </location>
</feature>
<comment type="similarity">
    <text evidence="2">Belongs to the SLC13A/DASS transporter (TC 2.A.47) family. NADC subfamily.</text>
</comment>